<dbReference type="PROSITE" id="PS50048">
    <property type="entry name" value="ZN2_CY6_FUNGAL_2"/>
    <property type="match status" value="1"/>
</dbReference>
<keyword evidence="1" id="KW-0479">Metal-binding</keyword>
<name>A0A9W9JW63_9EURO</name>
<comment type="caution">
    <text evidence="8">The sequence shown here is derived from an EMBL/GenBank/DDBJ whole genome shotgun (WGS) entry which is preliminary data.</text>
</comment>
<evidence type="ECO:0000256" key="3">
    <source>
        <dbReference type="ARBA" id="ARBA00023125"/>
    </source>
</evidence>
<feature type="domain" description="Zn(2)-C6 fungal-type" evidence="7">
    <location>
        <begin position="31"/>
        <end position="61"/>
    </location>
</feature>
<accession>A0A9W9JW63</accession>
<dbReference type="GO" id="GO:0008270">
    <property type="term" value="F:zinc ion binding"/>
    <property type="evidence" value="ECO:0007669"/>
    <property type="project" value="InterPro"/>
</dbReference>
<dbReference type="GO" id="GO:0000981">
    <property type="term" value="F:DNA-binding transcription factor activity, RNA polymerase II-specific"/>
    <property type="evidence" value="ECO:0007669"/>
    <property type="project" value="InterPro"/>
</dbReference>
<reference evidence="8" key="1">
    <citation type="submission" date="2022-11" db="EMBL/GenBank/DDBJ databases">
        <authorList>
            <person name="Petersen C."/>
        </authorList>
    </citation>
    <scope>NUCLEOTIDE SEQUENCE</scope>
    <source>
        <strain evidence="8">IBT 30069</strain>
    </source>
</reference>
<evidence type="ECO:0000313" key="9">
    <source>
        <dbReference type="Proteomes" id="UP001149165"/>
    </source>
</evidence>
<dbReference type="CDD" id="cd00067">
    <property type="entry name" value="GAL4"/>
    <property type="match status" value="1"/>
</dbReference>
<keyword evidence="4" id="KW-0804">Transcription</keyword>
<dbReference type="InterPro" id="IPR001138">
    <property type="entry name" value="Zn2Cys6_DnaBD"/>
</dbReference>
<dbReference type="Gene3D" id="4.10.240.10">
    <property type="entry name" value="Zn(2)-C6 fungal-type DNA-binding domain"/>
    <property type="match status" value="1"/>
</dbReference>
<keyword evidence="9" id="KW-1185">Reference proteome</keyword>
<evidence type="ECO:0000259" key="7">
    <source>
        <dbReference type="PROSITE" id="PS50048"/>
    </source>
</evidence>
<proteinExistence type="predicted"/>
<evidence type="ECO:0000256" key="2">
    <source>
        <dbReference type="ARBA" id="ARBA00023015"/>
    </source>
</evidence>
<evidence type="ECO:0000256" key="4">
    <source>
        <dbReference type="ARBA" id="ARBA00023163"/>
    </source>
</evidence>
<dbReference type="SMART" id="SM00066">
    <property type="entry name" value="GAL4"/>
    <property type="match status" value="1"/>
</dbReference>
<feature type="compositionally biased region" description="Polar residues" evidence="6">
    <location>
        <begin position="1"/>
        <end position="13"/>
    </location>
</feature>
<feature type="region of interest" description="Disordered" evidence="6">
    <location>
        <begin position="64"/>
        <end position="84"/>
    </location>
</feature>
<dbReference type="PROSITE" id="PS00463">
    <property type="entry name" value="ZN2_CY6_FUNGAL_1"/>
    <property type="match status" value="1"/>
</dbReference>
<reference evidence="8" key="2">
    <citation type="journal article" date="2023" name="IMA Fungus">
        <title>Comparative genomic study of the Penicillium genus elucidates a diverse pangenome and 15 lateral gene transfer events.</title>
        <authorList>
            <person name="Petersen C."/>
            <person name="Sorensen T."/>
            <person name="Nielsen M.R."/>
            <person name="Sondergaard T.E."/>
            <person name="Sorensen J.L."/>
            <person name="Fitzpatrick D.A."/>
            <person name="Frisvad J.C."/>
            <person name="Nielsen K.L."/>
        </authorList>
    </citation>
    <scope>NUCLEOTIDE SEQUENCE</scope>
    <source>
        <strain evidence="8">IBT 30069</strain>
    </source>
</reference>
<evidence type="ECO:0000256" key="6">
    <source>
        <dbReference type="SAM" id="MobiDB-lite"/>
    </source>
</evidence>
<dbReference type="OrthoDB" id="10067394at2759"/>
<dbReference type="InterPro" id="IPR036864">
    <property type="entry name" value="Zn2-C6_fun-type_DNA-bd_sf"/>
</dbReference>
<dbReference type="PANTHER" id="PTHR47431">
    <property type="entry name" value="ZN(II)2CYS6 TRANSCRIPTION FACTOR (EUROFUNG)-RELATED"/>
    <property type="match status" value="1"/>
</dbReference>
<evidence type="ECO:0000256" key="1">
    <source>
        <dbReference type="ARBA" id="ARBA00022723"/>
    </source>
</evidence>
<dbReference type="Proteomes" id="UP001149165">
    <property type="component" value="Unassembled WGS sequence"/>
</dbReference>
<keyword evidence="3" id="KW-0238">DNA-binding</keyword>
<evidence type="ECO:0000313" key="8">
    <source>
        <dbReference type="EMBL" id="KAJ5083357.1"/>
    </source>
</evidence>
<dbReference type="AlphaFoldDB" id="A0A9W9JW63"/>
<dbReference type="GO" id="GO:0003677">
    <property type="term" value="F:DNA binding"/>
    <property type="evidence" value="ECO:0007669"/>
    <property type="project" value="UniProtKB-KW"/>
</dbReference>
<organism evidence="8 9">
    <name type="scientific">Penicillium angulare</name>
    <dbReference type="NCBI Taxonomy" id="116970"/>
    <lineage>
        <taxon>Eukaryota</taxon>
        <taxon>Fungi</taxon>
        <taxon>Dikarya</taxon>
        <taxon>Ascomycota</taxon>
        <taxon>Pezizomycotina</taxon>
        <taxon>Eurotiomycetes</taxon>
        <taxon>Eurotiomycetidae</taxon>
        <taxon>Eurotiales</taxon>
        <taxon>Aspergillaceae</taxon>
        <taxon>Penicillium</taxon>
    </lineage>
</organism>
<sequence length="576" mass="63298">MTEPQVPQSSQLHENAIPDPTSAKPSPSLLACLLCRHKHLKCDGKTPVCGRCSLTGADCQYTKSRRGYQGHSKKRRAQEPSPDNLLMETPDMANNLGWNAPNSFHYISAVPASSSESTSPSVNDTSIIMAPPVTRPATGPLTPDSSSSMAGDGYLLDIYYTYFNPAHPILPPLRFLFRSPFPLYLEQVMKFIASHFTPAASSETYRPTVVSVVWEQVSSIEKVQALLLLAIVLHSRNERGEAGECLAAAVNVAFELGMNQATYPEAASNGDPIRAECLRRTWWELFIIEGMLTALGVQQVYRTNQVPLEVPLPCEERIYQDGLTPPSPPTIAQFDERVFADEERDFSSYSYRIEAVRILGRVVATQDIVEGQQDHVEAIDARIASWFHHRPESKSEVMRPDGSVDEIMFQATMIINGACIYLNFPRSDLLSSPAVAAEVICGQAGPISIPAFSHHVHAMKAVKAASELSTLAALRVPVERHTPFFICALTLSSIVQLAACSVKAGQMPDPSRDRIGLTIGVFKSLARTWAISQSIMRQIKAVARDVLELGVRPTMDQIDITSILDNGLFWPRDGPS</sequence>
<dbReference type="CDD" id="cd12148">
    <property type="entry name" value="fungal_TF_MHR"/>
    <property type="match status" value="1"/>
</dbReference>
<dbReference type="EMBL" id="JAPQKH010000008">
    <property type="protein sequence ID" value="KAJ5083357.1"/>
    <property type="molecule type" value="Genomic_DNA"/>
</dbReference>
<dbReference type="Pfam" id="PF00172">
    <property type="entry name" value="Zn_clus"/>
    <property type="match status" value="1"/>
</dbReference>
<dbReference type="InterPro" id="IPR007219">
    <property type="entry name" value="XnlR_reg_dom"/>
</dbReference>
<dbReference type="GO" id="GO:0006351">
    <property type="term" value="P:DNA-templated transcription"/>
    <property type="evidence" value="ECO:0007669"/>
    <property type="project" value="InterPro"/>
</dbReference>
<dbReference type="SUPFAM" id="SSF57701">
    <property type="entry name" value="Zn2/Cys6 DNA-binding domain"/>
    <property type="match status" value="1"/>
</dbReference>
<protein>
    <recommendedName>
        <fullName evidence="7">Zn(2)-C6 fungal-type domain-containing protein</fullName>
    </recommendedName>
</protein>
<feature type="compositionally biased region" description="Basic residues" evidence="6">
    <location>
        <begin position="64"/>
        <end position="76"/>
    </location>
</feature>
<feature type="region of interest" description="Disordered" evidence="6">
    <location>
        <begin position="1"/>
        <end position="23"/>
    </location>
</feature>
<evidence type="ECO:0000256" key="5">
    <source>
        <dbReference type="ARBA" id="ARBA00023242"/>
    </source>
</evidence>
<keyword evidence="2" id="KW-0805">Transcription regulation</keyword>
<dbReference type="PANTHER" id="PTHR47431:SF3">
    <property type="entry name" value="ZN(II)2CYS6 TRANSCRIPTION FACTOR (EUROFUNG)"/>
    <property type="match status" value="1"/>
</dbReference>
<gene>
    <name evidence="8" type="ORF">N7456_012784</name>
</gene>
<keyword evidence="5" id="KW-0539">Nucleus</keyword>
<dbReference type="Pfam" id="PF04082">
    <property type="entry name" value="Fungal_trans"/>
    <property type="match status" value="1"/>
</dbReference>